<protein>
    <submittedName>
        <fullName evidence="4">Uncharacterized protein</fullName>
    </submittedName>
</protein>
<evidence type="ECO:0000313" key="4">
    <source>
        <dbReference type="EMBL" id="KAJ5155334.1"/>
    </source>
</evidence>
<proteinExistence type="predicted"/>
<feature type="transmembrane region" description="Helical" evidence="2">
    <location>
        <begin position="282"/>
        <end position="302"/>
    </location>
</feature>
<dbReference type="OrthoDB" id="3795566at2759"/>
<evidence type="ECO:0000256" key="1">
    <source>
        <dbReference type="SAM" id="MobiDB-lite"/>
    </source>
</evidence>
<dbReference type="AlphaFoldDB" id="A0A9W9HS01"/>
<dbReference type="Proteomes" id="UP001146351">
    <property type="component" value="Unassembled WGS sequence"/>
</dbReference>
<reference evidence="4" key="1">
    <citation type="submission" date="2022-11" db="EMBL/GenBank/DDBJ databases">
        <authorList>
            <person name="Petersen C."/>
        </authorList>
    </citation>
    <scope>NUCLEOTIDE SEQUENCE</scope>
    <source>
        <strain evidence="4">IBT 21917</strain>
    </source>
</reference>
<feature type="region of interest" description="Disordered" evidence="1">
    <location>
        <begin position="358"/>
        <end position="428"/>
    </location>
</feature>
<evidence type="ECO:0000256" key="2">
    <source>
        <dbReference type="SAM" id="Phobius"/>
    </source>
</evidence>
<dbReference type="EMBL" id="JAPQKO010000006">
    <property type="protein sequence ID" value="KAJ5155334.1"/>
    <property type="molecule type" value="Genomic_DNA"/>
</dbReference>
<feature type="compositionally biased region" description="Pro residues" evidence="1">
    <location>
        <begin position="358"/>
        <end position="374"/>
    </location>
</feature>
<feature type="signal peptide" evidence="3">
    <location>
        <begin position="1"/>
        <end position="19"/>
    </location>
</feature>
<keyword evidence="2" id="KW-1133">Transmembrane helix</keyword>
<evidence type="ECO:0000256" key="3">
    <source>
        <dbReference type="SAM" id="SignalP"/>
    </source>
</evidence>
<name>A0A9W9HS01_9EURO</name>
<keyword evidence="3" id="KW-0732">Signal</keyword>
<evidence type="ECO:0000313" key="5">
    <source>
        <dbReference type="Proteomes" id="UP001146351"/>
    </source>
</evidence>
<comment type="caution">
    <text evidence="4">The sequence shown here is derived from an EMBL/GenBank/DDBJ whole genome shotgun (WGS) entry which is preliminary data.</text>
</comment>
<sequence length="428" mass="46344">MKLFATSLLLGALSTWVRAEPWFGTQYVALVETTAVDGYTLEGYTRDPIVRTKTIDISPTGTNPEVLSTYTDDSYAQVTAVNLVVAPTAGVSLTTSRKYSNYYVDVVYTAPSSCSYTTSQTLSTALRVYVPVQADNFVTPTAVVTSTKTYQYITDRITSTMAMLDPSDLPTSVYSSLYSYYQPARYTSCRRYTSGSSSGSGTYRSGGSSYSSCDEFIWYIGGSAFSGGYCCSDGCHYTWGISPVALGLAIFFGWFGLFLIIGLIESWFIFRRTMLGHKARTGLPYGFALLCPIVSCLTLITVKKYGAKTPDQQAFLAARWKEMSAGSKFALWVKSFFRRRDPAAVALGLTGHVPLPIPTQNPPPGSWYPPPGPPGSLGAPGAPPMAAYPPQGYVPQASYPAPTGVPREGEAEGQPKTVAVNESERPRD</sequence>
<keyword evidence="2" id="KW-0812">Transmembrane</keyword>
<keyword evidence="5" id="KW-1185">Reference proteome</keyword>
<feature type="transmembrane region" description="Helical" evidence="2">
    <location>
        <begin position="244"/>
        <end position="270"/>
    </location>
</feature>
<feature type="chain" id="PRO_5040883224" evidence="3">
    <location>
        <begin position="20"/>
        <end position="428"/>
    </location>
</feature>
<accession>A0A9W9HS01</accession>
<reference evidence="4" key="2">
    <citation type="journal article" date="2023" name="IMA Fungus">
        <title>Comparative genomic study of the Penicillium genus elucidates a diverse pangenome and 15 lateral gene transfer events.</title>
        <authorList>
            <person name="Petersen C."/>
            <person name="Sorensen T."/>
            <person name="Nielsen M.R."/>
            <person name="Sondergaard T.E."/>
            <person name="Sorensen J.L."/>
            <person name="Fitzpatrick D.A."/>
            <person name="Frisvad J.C."/>
            <person name="Nielsen K.L."/>
        </authorList>
    </citation>
    <scope>NUCLEOTIDE SEQUENCE</scope>
    <source>
        <strain evidence="4">IBT 21917</strain>
    </source>
</reference>
<keyword evidence="2" id="KW-0472">Membrane</keyword>
<organism evidence="4 5">
    <name type="scientific">Penicillium capsulatum</name>
    <dbReference type="NCBI Taxonomy" id="69766"/>
    <lineage>
        <taxon>Eukaryota</taxon>
        <taxon>Fungi</taxon>
        <taxon>Dikarya</taxon>
        <taxon>Ascomycota</taxon>
        <taxon>Pezizomycotina</taxon>
        <taxon>Eurotiomycetes</taxon>
        <taxon>Eurotiomycetidae</taxon>
        <taxon>Eurotiales</taxon>
        <taxon>Aspergillaceae</taxon>
        <taxon>Penicillium</taxon>
    </lineage>
</organism>
<gene>
    <name evidence="4" type="ORF">N7492_008137</name>
</gene>